<evidence type="ECO:0000256" key="5">
    <source>
        <dbReference type="ARBA" id="ARBA00023242"/>
    </source>
</evidence>
<gene>
    <name evidence="13" type="primary">tfs1</name>
    <name evidence="13" type="ORF">QC763_111140</name>
</gene>
<evidence type="ECO:0000256" key="2">
    <source>
        <dbReference type="ARBA" id="ARBA00022723"/>
    </source>
</evidence>
<feature type="domain" description="TFIIS-type" evidence="10">
    <location>
        <begin position="353"/>
        <end position="393"/>
    </location>
</feature>
<evidence type="ECO:0000256" key="6">
    <source>
        <dbReference type="PROSITE-ProRule" id="PRU00472"/>
    </source>
</evidence>
<keyword evidence="4 8" id="KW-0862">Zinc</keyword>
<dbReference type="SUPFAM" id="SSF47676">
    <property type="entry name" value="Conserved domain common to transcription factors TFIIS, elongin A, CRSP70"/>
    <property type="match status" value="1"/>
</dbReference>
<keyword evidence="8" id="KW-0805">Transcription regulation</keyword>
<keyword evidence="8" id="KW-0804">Transcription</keyword>
<dbReference type="PANTHER" id="PTHR11477:SF0">
    <property type="entry name" value="IP08861P-RELATED"/>
    <property type="match status" value="1"/>
</dbReference>
<evidence type="ECO:0000256" key="9">
    <source>
        <dbReference type="SAM" id="MobiDB-lite"/>
    </source>
</evidence>
<protein>
    <recommendedName>
        <fullName evidence="8">Transcription elongation factor</fullName>
    </recommendedName>
</protein>
<sequence length="395" mass="44262">MCMIRYFMNRKAQDSLHEGNAISRVAGCAPEWVQLSALGICKVALLGGSRKLGRWGSLFIDINRARLRLPFWKLRHLSKLKPIHPIRDSFITLSHTTISTMDDRSLTKRIQTLHKAAAKEPPSVVLQLLEELKKEPAPTEEQLRSTKAGVVVGKMRSNTNKDIARLATEIVSKWRKNVDSAKDKRKVELAKDSPTPKSVSSPLPPSSSSNKPYEGDTERRHFKTDKVDLKRTGHQARDGCIGVLYNGLAYRATESVEEVVRLAMEVEAAAFRVFKGDTPEYRQKIRGLMTSLKRKDNPALGKRVRSGAITPDTFVKMTDVELASDAQRAEDEKLQQENMKKAQVPMAEKSISDALKCGKCGQKKVSYSQAQTRSADEPMTTFCECTVCGNRWKFS</sequence>
<dbReference type="PROSITE" id="PS51319">
    <property type="entry name" value="TFIIS_N"/>
    <property type="match status" value="1"/>
</dbReference>
<dbReference type="Gene3D" id="1.10.472.30">
    <property type="entry name" value="Transcription elongation factor S-II, central domain"/>
    <property type="match status" value="1"/>
</dbReference>
<dbReference type="Pfam" id="PF08711">
    <property type="entry name" value="Med26"/>
    <property type="match status" value="1"/>
</dbReference>
<dbReference type="GO" id="GO:0003746">
    <property type="term" value="F:translation elongation factor activity"/>
    <property type="evidence" value="ECO:0007669"/>
    <property type="project" value="UniProtKB-KW"/>
</dbReference>
<evidence type="ECO:0000313" key="13">
    <source>
        <dbReference type="EMBL" id="KAK4673348.1"/>
    </source>
</evidence>
<feature type="compositionally biased region" description="Basic and acidic residues" evidence="9">
    <location>
        <begin position="213"/>
        <end position="226"/>
    </location>
</feature>
<feature type="region of interest" description="Disordered" evidence="9">
    <location>
        <begin position="182"/>
        <end position="226"/>
    </location>
</feature>
<dbReference type="InterPro" id="IPR001222">
    <property type="entry name" value="Znf_TFIIS"/>
</dbReference>
<dbReference type="InterPro" id="IPR035441">
    <property type="entry name" value="TFIIS/LEDGF_dom_sf"/>
</dbReference>
<dbReference type="InterPro" id="IPR017923">
    <property type="entry name" value="TFIIS_N"/>
</dbReference>
<name>A0ABR0HZ22_9PEZI</name>
<keyword evidence="5 7" id="KW-0539">Nucleus</keyword>
<dbReference type="Gene3D" id="2.20.25.10">
    <property type="match status" value="1"/>
</dbReference>
<dbReference type="SMART" id="SM00440">
    <property type="entry name" value="ZnF_C2C2"/>
    <property type="match status" value="1"/>
</dbReference>
<feature type="domain" description="TFIIS central" evidence="12">
    <location>
        <begin position="236"/>
        <end position="350"/>
    </location>
</feature>
<evidence type="ECO:0000256" key="4">
    <source>
        <dbReference type="ARBA" id="ARBA00022833"/>
    </source>
</evidence>
<dbReference type="GeneID" id="87928045"/>
<dbReference type="InterPro" id="IPR036575">
    <property type="entry name" value="TFIIS_cen_dom_sf"/>
</dbReference>
<dbReference type="Gene3D" id="1.20.930.10">
    <property type="entry name" value="Conserved domain common to transcription factors TFIIS, elongin A, CRSP70"/>
    <property type="match status" value="1"/>
</dbReference>
<dbReference type="Proteomes" id="UP001326199">
    <property type="component" value="Unassembled WGS sequence"/>
</dbReference>
<dbReference type="PROSITE" id="PS00466">
    <property type="entry name" value="ZF_TFIIS_1"/>
    <property type="match status" value="1"/>
</dbReference>
<keyword evidence="3 6" id="KW-0863">Zinc-finger</keyword>
<comment type="caution">
    <text evidence="13">The sequence shown here is derived from an EMBL/GenBank/DDBJ whole genome shotgun (WGS) entry which is preliminary data.</text>
</comment>
<accession>A0ABR0HZ22</accession>
<feature type="compositionally biased region" description="Low complexity" evidence="9">
    <location>
        <begin position="193"/>
        <end position="212"/>
    </location>
</feature>
<proteinExistence type="inferred from homology"/>
<dbReference type="SMART" id="SM00510">
    <property type="entry name" value="TFS2M"/>
    <property type="match status" value="1"/>
</dbReference>
<evidence type="ECO:0000259" key="11">
    <source>
        <dbReference type="PROSITE" id="PS51319"/>
    </source>
</evidence>
<dbReference type="PROSITE" id="PS51133">
    <property type="entry name" value="ZF_TFIIS_2"/>
    <property type="match status" value="1"/>
</dbReference>
<keyword evidence="13" id="KW-0251">Elongation factor</keyword>
<keyword evidence="2 8" id="KW-0479">Metal-binding</keyword>
<reference evidence="13 14" key="1">
    <citation type="journal article" date="2023" name="bioRxiv">
        <title>High-quality genome assemblies of four members of thePodospora anserinaspecies complex.</title>
        <authorList>
            <person name="Ament-Velasquez S.L."/>
            <person name="Vogan A.A."/>
            <person name="Wallerman O."/>
            <person name="Hartmann F."/>
            <person name="Gautier V."/>
            <person name="Silar P."/>
            <person name="Giraud T."/>
            <person name="Johannesson H."/>
        </authorList>
    </citation>
    <scope>NUCLEOTIDE SEQUENCE [LARGE SCALE GENOMIC DNA]</scope>
    <source>
        <strain evidence="13 14">CBS 411.78</strain>
    </source>
</reference>
<keyword evidence="13" id="KW-0648">Protein biosynthesis</keyword>
<dbReference type="InterPro" id="IPR006289">
    <property type="entry name" value="TFSII"/>
</dbReference>
<dbReference type="SUPFAM" id="SSF46942">
    <property type="entry name" value="Elongation factor TFIIS domain 2"/>
    <property type="match status" value="1"/>
</dbReference>
<comment type="similarity">
    <text evidence="8">Belongs to the TFS-II family.</text>
</comment>
<dbReference type="InterPro" id="IPR003618">
    <property type="entry name" value="TFIIS_cen_dom"/>
</dbReference>
<organism evidence="13 14">
    <name type="scientific">Podospora pseudopauciseta</name>
    <dbReference type="NCBI Taxonomy" id="2093780"/>
    <lineage>
        <taxon>Eukaryota</taxon>
        <taxon>Fungi</taxon>
        <taxon>Dikarya</taxon>
        <taxon>Ascomycota</taxon>
        <taxon>Pezizomycotina</taxon>
        <taxon>Sordariomycetes</taxon>
        <taxon>Sordariomycetidae</taxon>
        <taxon>Sordariales</taxon>
        <taxon>Podosporaceae</taxon>
        <taxon>Podospora</taxon>
    </lineage>
</organism>
<dbReference type="SMART" id="SM00509">
    <property type="entry name" value="TFS2N"/>
    <property type="match status" value="1"/>
</dbReference>
<dbReference type="PANTHER" id="PTHR11477">
    <property type="entry name" value="TRANSCRIPTION FACTOR S-II ZINC FINGER DOMAIN-CONTAINING PROTEIN"/>
    <property type="match status" value="1"/>
</dbReference>
<dbReference type="PROSITE" id="PS51321">
    <property type="entry name" value="TFIIS_CENTRAL"/>
    <property type="match status" value="1"/>
</dbReference>
<dbReference type="Pfam" id="PF01096">
    <property type="entry name" value="Zn_ribbon_TFIIS"/>
    <property type="match status" value="1"/>
</dbReference>
<dbReference type="EMBL" id="JAFFHB010000001">
    <property type="protein sequence ID" value="KAK4673348.1"/>
    <property type="molecule type" value="Genomic_DNA"/>
</dbReference>
<keyword evidence="8" id="KW-0238">DNA-binding</keyword>
<keyword evidence="14" id="KW-1185">Reference proteome</keyword>
<evidence type="ECO:0000256" key="1">
    <source>
        <dbReference type="ARBA" id="ARBA00004123"/>
    </source>
</evidence>
<evidence type="ECO:0000313" key="14">
    <source>
        <dbReference type="Proteomes" id="UP001326199"/>
    </source>
</evidence>
<dbReference type="NCBIfam" id="TIGR01385">
    <property type="entry name" value="TFSII"/>
    <property type="match status" value="1"/>
</dbReference>
<dbReference type="RefSeq" id="XP_062770670.1">
    <property type="nucleotide sequence ID" value="XM_062907702.1"/>
</dbReference>
<evidence type="ECO:0000256" key="8">
    <source>
        <dbReference type="RuleBase" id="RU368078"/>
    </source>
</evidence>
<feature type="domain" description="TFIIS N-terminal" evidence="11">
    <location>
        <begin position="105"/>
        <end position="181"/>
    </location>
</feature>
<comment type="function">
    <text evidence="8">Necessary for efficient RNA polymerase II transcription elongation past template-encoded arresting sites.</text>
</comment>
<evidence type="ECO:0000256" key="3">
    <source>
        <dbReference type="ARBA" id="ARBA00022771"/>
    </source>
</evidence>
<evidence type="ECO:0000256" key="7">
    <source>
        <dbReference type="PROSITE-ProRule" id="PRU00649"/>
    </source>
</evidence>
<evidence type="ECO:0000259" key="12">
    <source>
        <dbReference type="PROSITE" id="PS51321"/>
    </source>
</evidence>
<dbReference type="SUPFAM" id="SSF57783">
    <property type="entry name" value="Zinc beta-ribbon"/>
    <property type="match status" value="1"/>
</dbReference>
<dbReference type="InterPro" id="IPR003617">
    <property type="entry name" value="TFIIS/CRSP70_N_sub"/>
</dbReference>
<feature type="compositionally biased region" description="Basic and acidic residues" evidence="9">
    <location>
        <begin position="182"/>
        <end position="191"/>
    </location>
</feature>
<comment type="subcellular location">
    <subcellularLocation>
        <location evidence="1 7 8">Nucleus</location>
    </subcellularLocation>
</comment>
<evidence type="ECO:0000259" key="10">
    <source>
        <dbReference type="PROSITE" id="PS51133"/>
    </source>
</evidence>
<dbReference type="Pfam" id="PF07500">
    <property type="entry name" value="TFIIS_M"/>
    <property type="match status" value="1"/>
</dbReference>
<dbReference type="CDD" id="cd13749">
    <property type="entry name" value="Zn-ribbon_TFIIS"/>
    <property type="match status" value="1"/>
</dbReference>